<reference evidence="2 3" key="2">
    <citation type="journal article" date="2010" name="Stand. Genomic Sci.">
        <title>Complete genome sequence of Sebaldella termitidis type strain (NCTC 11300).</title>
        <authorList>
            <person name="Harmon-Smith M."/>
            <person name="Celia L."/>
            <person name="Chertkov O."/>
            <person name="Lapidus A."/>
            <person name="Copeland A."/>
            <person name="Glavina Del Rio T."/>
            <person name="Nolan M."/>
            <person name="Lucas S."/>
            <person name="Tice H."/>
            <person name="Cheng J.F."/>
            <person name="Han C."/>
            <person name="Detter J.C."/>
            <person name="Bruce D."/>
            <person name="Goodwin L."/>
            <person name="Pitluck S."/>
            <person name="Pati A."/>
            <person name="Liolios K."/>
            <person name="Ivanova N."/>
            <person name="Mavromatis K."/>
            <person name="Mikhailova N."/>
            <person name="Chen A."/>
            <person name="Palaniappan K."/>
            <person name="Land M."/>
            <person name="Hauser L."/>
            <person name="Chang Y.J."/>
            <person name="Jeffries C.D."/>
            <person name="Brettin T."/>
            <person name="Goker M."/>
            <person name="Beck B."/>
            <person name="Bristow J."/>
            <person name="Eisen J.A."/>
            <person name="Markowitz V."/>
            <person name="Hugenholtz P."/>
            <person name="Kyrpides N.C."/>
            <person name="Klenk H.P."/>
            <person name="Chen F."/>
        </authorList>
    </citation>
    <scope>NUCLEOTIDE SEQUENCE [LARGE SCALE GENOMIC DNA]</scope>
    <source>
        <strain evidence="3">ATCC 33386 / NCTC 11300</strain>
    </source>
</reference>
<accession>D1AP65</accession>
<sequence length="151" mass="17181">MKKILLFLLLSVSILSFGTESKQSILKLIKDVEKNPAAESSISKYEKIIDFSIETEDFEIKLYPEFISLENDNTDQNTGKILLGSYLAGVLKNSLEKNTMPKTSDGIKQELKVYKILKKNRNIKSVFFEELINAEKAGTISSVYEDYDKNK</sequence>
<protein>
    <submittedName>
        <fullName evidence="2">Uncharacterized protein</fullName>
    </submittedName>
</protein>
<keyword evidence="1" id="KW-0732">Signal</keyword>
<gene>
    <name evidence="2" type="ordered locus">Sterm_3057</name>
</gene>
<evidence type="ECO:0000313" key="3">
    <source>
        <dbReference type="Proteomes" id="UP000000845"/>
    </source>
</evidence>
<dbReference type="HOGENOM" id="CLU_1730118_0_0_0"/>
<dbReference type="STRING" id="526218.Sterm_3057"/>
<reference evidence="3" key="1">
    <citation type="submission" date="2009-09" db="EMBL/GenBank/DDBJ databases">
        <title>The complete chromosome of Sebaldella termitidis ATCC 33386.</title>
        <authorList>
            <consortium name="US DOE Joint Genome Institute (JGI-PGF)"/>
            <person name="Lucas S."/>
            <person name="Copeland A."/>
            <person name="Lapidus A."/>
            <person name="Glavina del Rio T."/>
            <person name="Dalin E."/>
            <person name="Tice H."/>
            <person name="Bruce D."/>
            <person name="Goodwin L."/>
            <person name="Pitluck S."/>
            <person name="Kyrpides N."/>
            <person name="Mavromatis K."/>
            <person name="Ivanova N."/>
            <person name="Mikhailova N."/>
            <person name="Sims D."/>
            <person name="Meincke L."/>
            <person name="Brettin T."/>
            <person name="Detter J.C."/>
            <person name="Han C."/>
            <person name="Larimer F."/>
            <person name="Land M."/>
            <person name="Hauser L."/>
            <person name="Markowitz V."/>
            <person name="Cheng J.F."/>
            <person name="Hugenholtz P."/>
            <person name="Woyke T."/>
            <person name="Wu D."/>
            <person name="Eisen J.A."/>
        </authorList>
    </citation>
    <scope>NUCLEOTIDE SEQUENCE [LARGE SCALE GENOMIC DNA]</scope>
    <source>
        <strain evidence="3">ATCC 33386 / NCTC 11300</strain>
    </source>
</reference>
<evidence type="ECO:0000313" key="2">
    <source>
        <dbReference type="EMBL" id="ACZ09899.1"/>
    </source>
</evidence>
<feature type="signal peptide" evidence="1">
    <location>
        <begin position="1"/>
        <end position="18"/>
    </location>
</feature>
<dbReference type="Proteomes" id="UP000000845">
    <property type="component" value="Chromosome"/>
</dbReference>
<dbReference type="AlphaFoldDB" id="D1AP65"/>
<dbReference type="RefSeq" id="WP_012862481.1">
    <property type="nucleotide sequence ID" value="NC_013517.1"/>
</dbReference>
<name>D1AP65_SEBTE</name>
<proteinExistence type="predicted"/>
<dbReference type="EMBL" id="CP001739">
    <property type="protein sequence ID" value="ACZ09899.1"/>
    <property type="molecule type" value="Genomic_DNA"/>
</dbReference>
<dbReference type="KEGG" id="str:Sterm_3057"/>
<organism evidence="2 3">
    <name type="scientific">Sebaldella termitidis (strain ATCC 33386 / NCTC 11300)</name>
    <dbReference type="NCBI Taxonomy" id="526218"/>
    <lineage>
        <taxon>Bacteria</taxon>
        <taxon>Fusobacteriati</taxon>
        <taxon>Fusobacteriota</taxon>
        <taxon>Fusobacteriia</taxon>
        <taxon>Fusobacteriales</taxon>
        <taxon>Leptotrichiaceae</taxon>
        <taxon>Sebaldella</taxon>
    </lineage>
</organism>
<evidence type="ECO:0000256" key="1">
    <source>
        <dbReference type="SAM" id="SignalP"/>
    </source>
</evidence>
<feature type="chain" id="PRO_5003020005" evidence="1">
    <location>
        <begin position="19"/>
        <end position="151"/>
    </location>
</feature>
<keyword evidence="3" id="KW-1185">Reference proteome</keyword>